<evidence type="ECO:0008006" key="4">
    <source>
        <dbReference type="Google" id="ProtNLM"/>
    </source>
</evidence>
<dbReference type="SUPFAM" id="SSF142338">
    <property type="entry name" value="CofD-like"/>
    <property type="match status" value="1"/>
</dbReference>
<dbReference type="AlphaFoldDB" id="A0A0G1YGS2"/>
<name>A0A0G1YGS2_9BACT</name>
<sequence length="343" mass="38000">MTFLASKKKVVIIGGGNGSAKSIRALKRFADRLELTAVISVSDSGGSSGQLRREFDTLPTGDILRAVLAMSRYDYDILKPIFYGQRFRDAGKLDRHNLGNLFLVLSSHYGADITASIRALSQAVEAVGQVYPVSLDKIHLAVELSDGAIIRTEGEIDRPAYDRSCRISRAWLEPEGQIYEPARQAIESADYIVIGPGSLYCSIIAALLPAGVRQAVGRSAAKIIFVAGNAFELEGETGPERLSDFVYELQAYLPRKIDLVLYNNHPLSVEKEAEYRAKRWALFAPDVENLADYNIVEGDYERPDRGRPGLSDMKLGNILYQIIFYQTIWNLKKPGKKGVIVLK</sequence>
<evidence type="ECO:0000313" key="2">
    <source>
        <dbReference type="EMBL" id="KKW42613.1"/>
    </source>
</evidence>
<dbReference type="PANTHER" id="PTHR30135:SF3">
    <property type="entry name" value="GLUCONEOGENESIS FACTOR-RELATED"/>
    <property type="match status" value="1"/>
</dbReference>
<dbReference type="GO" id="GO:0043743">
    <property type="term" value="F:LPPG:FO 2-phospho-L-lactate transferase activity"/>
    <property type="evidence" value="ECO:0007669"/>
    <property type="project" value="InterPro"/>
</dbReference>
<dbReference type="EMBL" id="LCRX01000005">
    <property type="protein sequence ID" value="KKW42613.1"/>
    <property type="molecule type" value="Genomic_DNA"/>
</dbReference>
<dbReference type="InterPro" id="IPR038136">
    <property type="entry name" value="CofD-like_dom_sf"/>
</dbReference>
<dbReference type="Proteomes" id="UP000033870">
    <property type="component" value="Unassembled WGS sequence"/>
</dbReference>
<dbReference type="STRING" id="1619044.UY92_C0005G0035"/>
<dbReference type="Pfam" id="PF01933">
    <property type="entry name" value="CofD"/>
    <property type="match status" value="1"/>
</dbReference>
<dbReference type="InterPro" id="IPR002882">
    <property type="entry name" value="CofD"/>
</dbReference>
<evidence type="ECO:0000256" key="1">
    <source>
        <dbReference type="ARBA" id="ARBA00022490"/>
    </source>
</evidence>
<dbReference type="Gene3D" id="3.40.50.10680">
    <property type="entry name" value="CofD-like domains"/>
    <property type="match status" value="1"/>
</dbReference>
<gene>
    <name evidence="2" type="ORF">UY92_C0005G0035</name>
</gene>
<dbReference type="InterPro" id="IPR010119">
    <property type="entry name" value="Gluconeogen_factor"/>
</dbReference>
<organism evidence="2 3">
    <name type="scientific">Candidatus Magasanikbacteria bacterium GW2011_GWA2_56_11</name>
    <dbReference type="NCBI Taxonomy" id="1619044"/>
    <lineage>
        <taxon>Bacteria</taxon>
        <taxon>Candidatus Magasanikiibacteriota</taxon>
    </lineage>
</organism>
<dbReference type="PANTHER" id="PTHR30135">
    <property type="entry name" value="UNCHARACTERIZED PROTEIN YVCK-RELATED"/>
    <property type="match status" value="1"/>
</dbReference>
<protein>
    <recommendedName>
        <fullName evidence="4">Gluconeogenesis factor</fullName>
    </recommendedName>
</protein>
<proteinExistence type="predicted"/>
<evidence type="ECO:0000313" key="3">
    <source>
        <dbReference type="Proteomes" id="UP000033870"/>
    </source>
</evidence>
<accession>A0A0G1YGS2</accession>
<comment type="caution">
    <text evidence="2">The sequence shown here is derived from an EMBL/GenBank/DDBJ whole genome shotgun (WGS) entry which is preliminary data.</text>
</comment>
<keyword evidence="1" id="KW-0963">Cytoplasm</keyword>
<reference evidence="2 3" key="1">
    <citation type="journal article" date="2015" name="Nature">
        <title>rRNA introns, odd ribosomes, and small enigmatic genomes across a large radiation of phyla.</title>
        <authorList>
            <person name="Brown C.T."/>
            <person name="Hug L.A."/>
            <person name="Thomas B.C."/>
            <person name="Sharon I."/>
            <person name="Castelle C.J."/>
            <person name="Singh A."/>
            <person name="Wilkins M.J."/>
            <person name="Williams K.H."/>
            <person name="Banfield J.F."/>
        </authorList>
    </citation>
    <scope>NUCLEOTIDE SEQUENCE [LARGE SCALE GENOMIC DNA]</scope>
</reference>